<keyword evidence="2" id="KW-0472">Membrane</keyword>
<feature type="transmembrane region" description="Helical" evidence="2">
    <location>
        <begin position="32"/>
        <end position="51"/>
    </location>
</feature>
<dbReference type="EMBL" id="ML978508">
    <property type="protein sequence ID" value="KAF2022612.1"/>
    <property type="molecule type" value="Genomic_DNA"/>
</dbReference>
<evidence type="ECO:0000256" key="2">
    <source>
        <dbReference type="SAM" id="Phobius"/>
    </source>
</evidence>
<feature type="transmembrane region" description="Helical" evidence="2">
    <location>
        <begin position="259"/>
        <end position="277"/>
    </location>
</feature>
<sequence length="416" mass="45847">MTPGSSRQSSWTGRIRSPGPSGMRVAQKWNQYYHHQILLFLIAAVSVVEFLRPHRSDVKLSIALDLVTLGILASAISNTTLWLKNQYSSHFMVHLLLNDMPWIAVSSTEMALIIRLLEDKKAPKVGVFLLGSAYAKLLMVGPLSLLVQVAWPDLLHTNTSENIKPRTIQLLGYSGALVLACAMGAENSWISLAGLFIPILVSYMKKDLPPDNSSRHRSRQESGFWTIPVAVLVLLKAFAIWTVYNLLGHLQSLTIHRGTSIYLTVLPLAAVLVDHAVTPRVGAAKAWDTIISIFLWNYFYTPMLAKVAGRRFSVASGQAALGVCLIVTAVCLGSFPIRVPLLMRGMLLLAVYSFSKENRMYRRSSGTFRQQKAAHLVHSRRYGSSLGPLARSLALRPSPLARATSHHCTCASRGPV</sequence>
<reference evidence="3" key="1">
    <citation type="journal article" date="2020" name="Stud. Mycol.">
        <title>101 Dothideomycetes genomes: a test case for predicting lifestyles and emergence of pathogens.</title>
        <authorList>
            <person name="Haridas S."/>
            <person name="Albert R."/>
            <person name="Binder M."/>
            <person name="Bloem J."/>
            <person name="Labutti K."/>
            <person name="Salamov A."/>
            <person name="Andreopoulos B."/>
            <person name="Baker S."/>
            <person name="Barry K."/>
            <person name="Bills G."/>
            <person name="Bluhm B."/>
            <person name="Cannon C."/>
            <person name="Castanera R."/>
            <person name="Culley D."/>
            <person name="Daum C."/>
            <person name="Ezra D."/>
            <person name="Gonzalez J."/>
            <person name="Henrissat B."/>
            <person name="Kuo A."/>
            <person name="Liang C."/>
            <person name="Lipzen A."/>
            <person name="Lutzoni F."/>
            <person name="Magnuson J."/>
            <person name="Mondo S."/>
            <person name="Nolan M."/>
            <person name="Ohm R."/>
            <person name="Pangilinan J."/>
            <person name="Park H.-J."/>
            <person name="Ramirez L."/>
            <person name="Alfaro M."/>
            <person name="Sun H."/>
            <person name="Tritt A."/>
            <person name="Yoshinaga Y."/>
            <person name="Zwiers L.-H."/>
            <person name="Turgeon B."/>
            <person name="Goodwin S."/>
            <person name="Spatafora J."/>
            <person name="Crous P."/>
            <person name="Grigoriev I."/>
        </authorList>
    </citation>
    <scope>NUCLEOTIDE SEQUENCE</scope>
    <source>
        <strain evidence="3">CBS 110217</strain>
    </source>
</reference>
<feature type="transmembrane region" description="Helical" evidence="2">
    <location>
        <begin position="171"/>
        <end position="203"/>
    </location>
</feature>
<dbReference type="AlphaFoldDB" id="A0A9P4GW62"/>
<keyword evidence="2" id="KW-0812">Transmembrane</keyword>
<feature type="transmembrane region" description="Helical" evidence="2">
    <location>
        <begin position="63"/>
        <end position="83"/>
    </location>
</feature>
<evidence type="ECO:0000256" key="1">
    <source>
        <dbReference type="SAM" id="MobiDB-lite"/>
    </source>
</evidence>
<feature type="transmembrane region" description="Helical" evidence="2">
    <location>
        <begin position="224"/>
        <end position="247"/>
    </location>
</feature>
<protein>
    <submittedName>
        <fullName evidence="3">Uncharacterized protein</fullName>
    </submittedName>
</protein>
<keyword evidence="2" id="KW-1133">Transmembrane helix</keyword>
<evidence type="ECO:0000313" key="3">
    <source>
        <dbReference type="EMBL" id="KAF2022612.1"/>
    </source>
</evidence>
<name>A0A9P4GW62_9PLEO</name>
<feature type="region of interest" description="Disordered" evidence="1">
    <location>
        <begin position="1"/>
        <end position="22"/>
    </location>
</feature>
<feature type="transmembrane region" description="Helical" evidence="2">
    <location>
        <begin position="289"/>
        <end position="309"/>
    </location>
</feature>
<evidence type="ECO:0000313" key="4">
    <source>
        <dbReference type="Proteomes" id="UP000799777"/>
    </source>
</evidence>
<gene>
    <name evidence="3" type="ORF">EK21DRAFT_95571</name>
</gene>
<feature type="transmembrane region" description="Helical" evidence="2">
    <location>
        <begin position="315"/>
        <end position="337"/>
    </location>
</feature>
<proteinExistence type="predicted"/>
<dbReference type="Proteomes" id="UP000799777">
    <property type="component" value="Unassembled WGS sequence"/>
</dbReference>
<accession>A0A9P4GW62</accession>
<keyword evidence="4" id="KW-1185">Reference proteome</keyword>
<organism evidence="3 4">
    <name type="scientific">Setomelanomma holmii</name>
    <dbReference type="NCBI Taxonomy" id="210430"/>
    <lineage>
        <taxon>Eukaryota</taxon>
        <taxon>Fungi</taxon>
        <taxon>Dikarya</taxon>
        <taxon>Ascomycota</taxon>
        <taxon>Pezizomycotina</taxon>
        <taxon>Dothideomycetes</taxon>
        <taxon>Pleosporomycetidae</taxon>
        <taxon>Pleosporales</taxon>
        <taxon>Pleosporineae</taxon>
        <taxon>Phaeosphaeriaceae</taxon>
        <taxon>Setomelanomma</taxon>
    </lineage>
</organism>
<feature type="transmembrane region" description="Helical" evidence="2">
    <location>
        <begin position="126"/>
        <end position="151"/>
    </location>
</feature>
<feature type="compositionally biased region" description="Polar residues" evidence="1">
    <location>
        <begin position="1"/>
        <end position="12"/>
    </location>
</feature>
<dbReference type="OrthoDB" id="3689483at2759"/>
<comment type="caution">
    <text evidence="3">The sequence shown here is derived from an EMBL/GenBank/DDBJ whole genome shotgun (WGS) entry which is preliminary data.</text>
</comment>